<dbReference type="EMBL" id="JAGEVG010000007">
    <property type="protein sequence ID" value="MBO3098150.1"/>
    <property type="molecule type" value="Genomic_DNA"/>
</dbReference>
<comment type="caution">
    <text evidence="1">The sequence shown here is derived from an EMBL/GenBank/DDBJ whole genome shotgun (WGS) entry which is preliminary data.</text>
</comment>
<evidence type="ECO:0000313" key="1">
    <source>
        <dbReference type="EMBL" id="MBO3098150.1"/>
    </source>
</evidence>
<evidence type="ECO:0000313" key="2">
    <source>
        <dbReference type="Proteomes" id="UP000681315"/>
    </source>
</evidence>
<organism evidence="1 2">
    <name type="scientific">Gelidibacter pelagius</name>
    <dbReference type="NCBI Taxonomy" id="2819985"/>
    <lineage>
        <taxon>Bacteria</taxon>
        <taxon>Pseudomonadati</taxon>
        <taxon>Bacteroidota</taxon>
        <taxon>Flavobacteriia</taxon>
        <taxon>Flavobacteriales</taxon>
        <taxon>Flavobacteriaceae</taxon>
        <taxon>Gelidibacter</taxon>
    </lineage>
</organism>
<dbReference type="InterPro" id="IPR019619">
    <property type="entry name" value="DUF2490"/>
</dbReference>
<keyword evidence="2" id="KW-1185">Reference proteome</keyword>
<dbReference type="Proteomes" id="UP000681315">
    <property type="component" value="Unassembled WGS sequence"/>
</dbReference>
<accession>A0ABS3SR13</accession>
<reference evidence="1 2" key="1">
    <citation type="submission" date="2021-03" db="EMBL/GenBank/DDBJ databases">
        <title>Gelidibacter sp. nov., isolated from costal sediment.</title>
        <authorList>
            <person name="Lun K.-Y."/>
        </authorList>
    </citation>
    <scope>NUCLEOTIDE SEQUENCE [LARGE SCALE GENOMIC DNA]</scope>
    <source>
        <strain evidence="1 2">DF109</strain>
    </source>
</reference>
<proteinExistence type="predicted"/>
<protein>
    <submittedName>
        <fullName evidence="1">DUF2490 domain-containing protein</fullName>
    </submittedName>
</protein>
<gene>
    <name evidence="1" type="ORF">J4051_07720</name>
</gene>
<name>A0ABS3SR13_9FLAO</name>
<dbReference type="Pfam" id="PF10677">
    <property type="entry name" value="DUF2490"/>
    <property type="match status" value="1"/>
</dbReference>
<dbReference type="RefSeq" id="WP_208233293.1">
    <property type="nucleotide sequence ID" value="NZ_JAGEVG010000007.1"/>
</dbReference>
<sequence>MAVFLTVQSQAQERFAAYFEPSIDLSYHVSPKYTHSFGVENRNIVYRQGEMDYHVKQIDLSHMSEYQVNSQYAFGIGLQYRLEQAFDGDEENEFRLQEKFIYISQNSNYKTKHRFKLEQRIYASETKHRLRYGFGVTFPISDENGTQPYLKVDTESLMELAKSQKPEFEQRLGLGIGWSLNSKTKVEFSGEFQLEDYTQDLIHELFLLVNLGITL</sequence>